<evidence type="ECO:0000256" key="1">
    <source>
        <dbReference type="ARBA" id="ARBA00004141"/>
    </source>
</evidence>
<comment type="similarity">
    <text evidence="2">Belongs to the peptidase S54 family.</text>
</comment>
<sequence length="354" mass="37784">MDRDPHRVRFNGRSWVADWLPGALGAMRGGAESPGAKAQRKRPKLNSDAAVDQDDKLNRRLPQPTRLTSPLLGLSLALFAQSVGEAARRRPDGRPALPSGTAAIIAANAAVFLAPGGIPSGAVCLAPSRVVERREFGRLVTSALVHLDLAHLTSNMRSVLDGGSRVEALVGPRALLLDVVSLTLLSQGIHVASAWAEHRWLGRSATYRSTCSVGFSSTCFALNILAGYLEDEEGPDPGAGLISPKFLCWANLILSQVLFPAASMRGHLCGIVAGLARVYAPWPFLLVRRVVACIVERLWGCRRRGEDLDEKVLRGRRCVADLWGHVGLGALAMVYLTCTSGKHRAPSVGGGCGI</sequence>
<gene>
    <name evidence="10" type="ORF">OSTQU699_LOCUS594</name>
</gene>
<dbReference type="EMBL" id="CAJHUC010000321">
    <property type="protein sequence ID" value="CAD7695233.1"/>
    <property type="molecule type" value="Genomic_DNA"/>
</dbReference>
<accession>A0A8S1IKA8</accession>
<keyword evidence="5" id="KW-0378">Hydrolase</keyword>
<keyword evidence="7" id="KW-0472">Membrane</keyword>
<name>A0A8S1IKA8_9CHLO</name>
<dbReference type="PANTHER" id="PTHR43066:SF1">
    <property type="entry name" value="RHOMBOID PROTEIN 2"/>
    <property type="match status" value="1"/>
</dbReference>
<dbReference type="GO" id="GO:0016020">
    <property type="term" value="C:membrane"/>
    <property type="evidence" value="ECO:0007669"/>
    <property type="project" value="UniProtKB-SubCell"/>
</dbReference>
<evidence type="ECO:0000256" key="8">
    <source>
        <dbReference type="SAM" id="MobiDB-lite"/>
    </source>
</evidence>
<keyword evidence="6" id="KW-1133">Transmembrane helix</keyword>
<feature type="region of interest" description="Disordered" evidence="8">
    <location>
        <begin position="27"/>
        <end position="64"/>
    </location>
</feature>
<comment type="subcellular location">
    <subcellularLocation>
        <location evidence="1">Membrane</location>
        <topology evidence="1">Multi-pass membrane protein</topology>
    </subcellularLocation>
</comment>
<dbReference type="PANTHER" id="PTHR43066">
    <property type="entry name" value="RHOMBOID-RELATED PROTEIN"/>
    <property type="match status" value="1"/>
</dbReference>
<feature type="domain" description="Peptidase S54 rhomboid" evidence="9">
    <location>
        <begin position="134"/>
        <end position="279"/>
    </location>
</feature>
<evidence type="ECO:0000256" key="2">
    <source>
        <dbReference type="ARBA" id="ARBA00009045"/>
    </source>
</evidence>
<dbReference type="Gene3D" id="1.20.1540.10">
    <property type="entry name" value="Rhomboid-like"/>
    <property type="match status" value="1"/>
</dbReference>
<dbReference type="AlphaFoldDB" id="A0A8S1IKA8"/>
<evidence type="ECO:0000256" key="6">
    <source>
        <dbReference type="ARBA" id="ARBA00022989"/>
    </source>
</evidence>
<dbReference type="InterPro" id="IPR022764">
    <property type="entry name" value="Peptidase_S54_rhomboid_dom"/>
</dbReference>
<evidence type="ECO:0000256" key="3">
    <source>
        <dbReference type="ARBA" id="ARBA00022670"/>
    </source>
</evidence>
<dbReference type="Pfam" id="PF01694">
    <property type="entry name" value="Rhomboid"/>
    <property type="match status" value="1"/>
</dbReference>
<evidence type="ECO:0000256" key="7">
    <source>
        <dbReference type="ARBA" id="ARBA00023136"/>
    </source>
</evidence>
<evidence type="ECO:0000256" key="5">
    <source>
        <dbReference type="ARBA" id="ARBA00022801"/>
    </source>
</evidence>
<keyword evidence="4" id="KW-0812">Transmembrane</keyword>
<dbReference type="Proteomes" id="UP000708148">
    <property type="component" value="Unassembled WGS sequence"/>
</dbReference>
<reference evidence="10" key="1">
    <citation type="submission" date="2020-12" db="EMBL/GenBank/DDBJ databases">
        <authorList>
            <person name="Iha C."/>
        </authorList>
    </citation>
    <scope>NUCLEOTIDE SEQUENCE</scope>
</reference>
<evidence type="ECO:0000313" key="10">
    <source>
        <dbReference type="EMBL" id="CAD7695233.1"/>
    </source>
</evidence>
<dbReference type="SUPFAM" id="SSF144091">
    <property type="entry name" value="Rhomboid-like"/>
    <property type="match status" value="1"/>
</dbReference>
<keyword evidence="11" id="KW-1185">Reference proteome</keyword>
<dbReference type="GO" id="GO:0004252">
    <property type="term" value="F:serine-type endopeptidase activity"/>
    <property type="evidence" value="ECO:0007669"/>
    <property type="project" value="InterPro"/>
</dbReference>
<protein>
    <recommendedName>
        <fullName evidence="9">Peptidase S54 rhomboid domain-containing protein</fullName>
    </recommendedName>
</protein>
<evidence type="ECO:0000313" key="11">
    <source>
        <dbReference type="Proteomes" id="UP000708148"/>
    </source>
</evidence>
<dbReference type="InterPro" id="IPR035952">
    <property type="entry name" value="Rhomboid-like_sf"/>
</dbReference>
<evidence type="ECO:0000256" key="4">
    <source>
        <dbReference type="ARBA" id="ARBA00022692"/>
    </source>
</evidence>
<proteinExistence type="inferred from homology"/>
<dbReference type="OrthoDB" id="10257275at2759"/>
<dbReference type="GO" id="GO:0006508">
    <property type="term" value="P:proteolysis"/>
    <property type="evidence" value="ECO:0007669"/>
    <property type="project" value="UniProtKB-KW"/>
</dbReference>
<comment type="caution">
    <text evidence="10">The sequence shown here is derived from an EMBL/GenBank/DDBJ whole genome shotgun (WGS) entry which is preliminary data.</text>
</comment>
<organism evidence="10 11">
    <name type="scientific">Ostreobium quekettii</name>
    <dbReference type="NCBI Taxonomy" id="121088"/>
    <lineage>
        <taxon>Eukaryota</taxon>
        <taxon>Viridiplantae</taxon>
        <taxon>Chlorophyta</taxon>
        <taxon>core chlorophytes</taxon>
        <taxon>Ulvophyceae</taxon>
        <taxon>TCBD clade</taxon>
        <taxon>Bryopsidales</taxon>
        <taxon>Ostreobineae</taxon>
        <taxon>Ostreobiaceae</taxon>
        <taxon>Ostreobium</taxon>
    </lineage>
</organism>
<evidence type="ECO:0000259" key="9">
    <source>
        <dbReference type="Pfam" id="PF01694"/>
    </source>
</evidence>
<keyword evidence="3" id="KW-0645">Protease</keyword>